<reference evidence="2" key="1">
    <citation type="submission" date="2023-06" db="EMBL/GenBank/DDBJ databases">
        <title>Genome-scale phylogeny and comparative genomics of the fungal order Sordariales.</title>
        <authorList>
            <consortium name="Lawrence Berkeley National Laboratory"/>
            <person name="Hensen N."/>
            <person name="Bonometti L."/>
            <person name="Westerberg I."/>
            <person name="Brannstrom I.O."/>
            <person name="Guillou S."/>
            <person name="Cros-Aarteil S."/>
            <person name="Calhoun S."/>
            <person name="Haridas S."/>
            <person name="Kuo A."/>
            <person name="Mondo S."/>
            <person name="Pangilinan J."/>
            <person name="Riley R."/>
            <person name="Labutti K."/>
            <person name="Andreopoulos B."/>
            <person name="Lipzen A."/>
            <person name="Chen C."/>
            <person name="Yanf M."/>
            <person name="Daum C."/>
            <person name="Ng V."/>
            <person name="Clum A."/>
            <person name="Steindorff A."/>
            <person name="Ohm R."/>
            <person name="Martin F."/>
            <person name="Silar P."/>
            <person name="Natvig D."/>
            <person name="Lalanne C."/>
            <person name="Gautier V."/>
            <person name="Ament-Velasquez S.L."/>
            <person name="Kruys A."/>
            <person name="Hutchinson M.I."/>
            <person name="Powell A.J."/>
            <person name="Barry K."/>
            <person name="Miller A.N."/>
            <person name="Grigoriev I.V."/>
            <person name="Debuchy R."/>
            <person name="Gladieux P."/>
            <person name="Thoren M.H."/>
            <person name="Johannesson H."/>
        </authorList>
    </citation>
    <scope>NUCLEOTIDE SEQUENCE</scope>
    <source>
        <strain evidence="2">CBS 606.72</strain>
    </source>
</reference>
<keyword evidence="3" id="KW-1185">Reference proteome</keyword>
<keyword evidence="1" id="KW-0812">Transmembrane</keyword>
<organism evidence="2 3">
    <name type="scientific">Immersiella caudata</name>
    <dbReference type="NCBI Taxonomy" id="314043"/>
    <lineage>
        <taxon>Eukaryota</taxon>
        <taxon>Fungi</taxon>
        <taxon>Dikarya</taxon>
        <taxon>Ascomycota</taxon>
        <taxon>Pezizomycotina</taxon>
        <taxon>Sordariomycetes</taxon>
        <taxon>Sordariomycetidae</taxon>
        <taxon>Sordariales</taxon>
        <taxon>Lasiosphaeriaceae</taxon>
        <taxon>Immersiella</taxon>
    </lineage>
</organism>
<dbReference type="EMBL" id="JAULSU010000002">
    <property type="protein sequence ID" value="KAK0626803.1"/>
    <property type="molecule type" value="Genomic_DNA"/>
</dbReference>
<feature type="transmembrane region" description="Helical" evidence="1">
    <location>
        <begin position="33"/>
        <end position="52"/>
    </location>
</feature>
<keyword evidence="1" id="KW-0472">Membrane</keyword>
<dbReference type="AlphaFoldDB" id="A0AA39X3U8"/>
<keyword evidence="1" id="KW-1133">Transmembrane helix</keyword>
<gene>
    <name evidence="2" type="ORF">B0T14DRAFT_118884</name>
</gene>
<evidence type="ECO:0000313" key="3">
    <source>
        <dbReference type="Proteomes" id="UP001175000"/>
    </source>
</evidence>
<dbReference type="Proteomes" id="UP001175000">
    <property type="component" value="Unassembled WGS sequence"/>
</dbReference>
<protein>
    <submittedName>
        <fullName evidence="2">Uncharacterized protein</fullName>
    </submittedName>
</protein>
<sequence>MRCLLERRCFFCYNRSRRRFDIDPGCVLAENHATAWISLLFFTCHFLGNSLFVTTNDGMDGYDYVAMFGHLLHGMMTAGYYLYFRRAFAGSGNVVLYVSTSDTMEACLSTSWGLPYFFATGERANESERWSSG</sequence>
<evidence type="ECO:0000256" key="1">
    <source>
        <dbReference type="SAM" id="Phobius"/>
    </source>
</evidence>
<feature type="transmembrane region" description="Helical" evidence="1">
    <location>
        <begin position="64"/>
        <end position="83"/>
    </location>
</feature>
<accession>A0AA39X3U8</accession>
<name>A0AA39X3U8_9PEZI</name>
<evidence type="ECO:0000313" key="2">
    <source>
        <dbReference type="EMBL" id="KAK0626803.1"/>
    </source>
</evidence>
<proteinExistence type="predicted"/>
<comment type="caution">
    <text evidence="2">The sequence shown here is derived from an EMBL/GenBank/DDBJ whole genome shotgun (WGS) entry which is preliminary data.</text>
</comment>